<dbReference type="Proteomes" id="UP001372834">
    <property type="component" value="Unassembled WGS sequence"/>
</dbReference>
<evidence type="ECO:0000313" key="2">
    <source>
        <dbReference type="Proteomes" id="UP001372834"/>
    </source>
</evidence>
<protein>
    <submittedName>
        <fullName evidence="1">Uncharacterized protein</fullName>
    </submittedName>
</protein>
<sequence>MRLGARTSHNYLVMTCGRCRRIWYLYKTTRKLNCTVRSVGNQAGIVNELFTTIVERERERERGGARKRFDVSHKAY</sequence>
<reference evidence="1 2" key="1">
    <citation type="submission" date="2023-10" db="EMBL/GenBank/DDBJ databases">
        <title>Genomes of two closely related lineages of the louse Polyplax serrata with different host specificities.</title>
        <authorList>
            <person name="Martinu J."/>
            <person name="Tarabai H."/>
            <person name="Stefka J."/>
            <person name="Hypsa V."/>
        </authorList>
    </citation>
    <scope>NUCLEOTIDE SEQUENCE [LARGE SCALE GENOMIC DNA]</scope>
    <source>
        <strain evidence="1">HR10_N</strain>
    </source>
</reference>
<name>A0AAN8PB95_POLSC</name>
<organism evidence="1 2">
    <name type="scientific">Polyplax serrata</name>
    <name type="common">Common mouse louse</name>
    <dbReference type="NCBI Taxonomy" id="468196"/>
    <lineage>
        <taxon>Eukaryota</taxon>
        <taxon>Metazoa</taxon>
        <taxon>Ecdysozoa</taxon>
        <taxon>Arthropoda</taxon>
        <taxon>Hexapoda</taxon>
        <taxon>Insecta</taxon>
        <taxon>Pterygota</taxon>
        <taxon>Neoptera</taxon>
        <taxon>Paraneoptera</taxon>
        <taxon>Psocodea</taxon>
        <taxon>Troctomorpha</taxon>
        <taxon>Phthiraptera</taxon>
        <taxon>Anoplura</taxon>
        <taxon>Polyplacidae</taxon>
        <taxon>Polyplax</taxon>
    </lineage>
</organism>
<accession>A0AAN8PB95</accession>
<dbReference type="EMBL" id="JAWJWE010000044">
    <property type="protein sequence ID" value="KAK6617375.1"/>
    <property type="molecule type" value="Genomic_DNA"/>
</dbReference>
<proteinExistence type="predicted"/>
<dbReference type="AlphaFoldDB" id="A0AAN8PB95"/>
<gene>
    <name evidence="1" type="ORF">RUM43_014384</name>
</gene>
<comment type="caution">
    <text evidence="1">The sequence shown here is derived from an EMBL/GenBank/DDBJ whole genome shotgun (WGS) entry which is preliminary data.</text>
</comment>
<evidence type="ECO:0000313" key="1">
    <source>
        <dbReference type="EMBL" id="KAK6617375.1"/>
    </source>
</evidence>